<protein>
    <recommendedName>
        <fullName evidence="1">RNase H type-1 domain-containing protein</fullName>
    </recommendedName>
</protein>
<dbReference type="PANTHER" id="PTHR47723:SF19">
    <property type="entry name" value="POLYNUCLEOTIDYL TRANSFERASE, RIBONUCLEASE H-LIKE SUPERFAMILY PROTEIN"/>
    <property type="match status" value="1"/>
</dbReference>
<dbReference type="GO" id="GO:0004523">
    <property type="term" value="F:RNA-DNA hybrid ribonuclease activity"/>
    <property type="evidence" value="ECO:0007669"/>
    <property type="project" value="InterPro"/>
</dbReference>
<dbReference type="InterPro" id="IPR012337">
    <property type="entry name" value="RNaseH-like_sf"/>
</dbReference>
<proteinExistence type="predicted"/>
<evidence type="ECO:0000313" key="3">
    <source>
        <dbReference type="Proteomes" id="UP000636800"/>
    </source>
</evidence>
<dbReference type="InterPro" id="IPR053151">
    <property type="entry name" value="RNase_H-like"/>
</dbReference>
<dbReference type="Pfam" id="PF13456">
    <property type="entry name" value="RVT_3"/>
    <property type="match status" value="1"/>
</dbReference>
<gene>
    <name evidence="2" type="ORF">HPP92_024917</name>
</gene>
<sequence>MRHVPATVKALGHGICVREDGDFVQHFVAYASASGLRCHDDMIHAATIASVLHSIWDNRNSRKHNDAVIDCNAMIRNVLLTTAAVRMRYDFSSSVPSGNPLSSSGLHVDLHWVPPPAGWIKTNYDAAVGDDLVGVGFIIRDHGGKPLLVRGRRFFSYSCEAMEVQAILEALDVVRQSFPKFHAVEVHTDSILALQEMHRVLQCPPEGGCFFAAIAHAKSLGALCIEHVCRERNAPADWAARTACFGDYAWGWGIPLPEPLLKLLLDDFLFDPS</sequence>
<dbReference type="GO" id="GO:0003676">
    <property type="term" value="F:nucleic acid binding"/>
    <property type="evidence" value="ECO:0007669"/>
    <property type="project" value="InterPro"/>
</dbReference>
<comment type="caution">
    <text evidence="2">The sequence shown here is derived from an EMBL/GenBank/DDBJ whole genome shotgun (WGS) entry which is preliminary data.</text>
</comment>
<dbReference type="Proteomes" id="UP000636800">
    <property type="component" value="Chromosome 13"/>
</dbReference>
<reference evidence="2 3" key="1">
    <citation type="journal article" date="2020" name="Nat. Food">
        <title>A phased Vanilla planifolia genome enables genetic improvement of flavour and production.</title>
        <authorList>
            <person name="Hasing T."/>
            <person name="Tang H."/>
            <person name="Brym M."/>
            <person name="Khazi F."/>
            <person name="Huang T."/>
            <person name="Chambers A.H."/>
        </authorList>
    </citation>
    <scope>NUCLEOTIDE SEQUENCE [LARGE SCALE GENOMIC DNA]</scope>
    <source>
        <tissue evidence="2">Leaf</tissue>
    </source>
</reference>
<evidence type="ECO:0000259" key="1">
    <source>
        <dbReference type="Pfam" id="PF13456"/>
    </source>
</evidence>
<dbReference type="SUPFAM" id="SSF53098">
    <property type="entry name" value="Ribonuclease H-like"/>
    <property type="match status" value="1"/>
</dbReference>
<dbReference type="OrthoDB" id="937291at2759"/>
<dbReference type="CDD" id="cd06222">
    <property type="entry name" value="RNase_H_like"/>
    <property type="match status" value="1"/>
</dbReference>
<name>A0A835PNE2_VANPL</name>
<dbReference type="InterPro" id="IPR036397">
    <property type="entry name" value="RNaseH_sf"/>
</dbReference>
<dbReference type="InterPro" id="IPR002156">
    <property type="entry name" value="RNaseH_domain"/>
</dbReference>
<keyword evidence="3" id="KW-1185">Reference proteome</keyword>
<dbReference type="AlphaFoldDB" id="A0A835PNE2"/>
<dbReference type="Gene3D" id="3.30.420.10">
    <property type="entry name" value="Ribonuclease H-like superfamily/Ribonuclease H"/>
    <property type="match status" value="1"/>
</dbReference>
<organism evidence="2 3">
    <name type="scientific">Vanilla planifolia</name>
    <name type="common">Vanilla</name>
    <dbReference type="NCBI Taxonomy" id="51239"/>
    <lineage>
        <taxon>Eukaryota</taxon>
        <taxon>Viridiplantae</taxon>
        <taxon>Streptophyta</taxon>
        <taxon>Embryophyta</taxon>
        <taxon>Tracheophyta</taxon>
        <taxon>Spermatophyta</taxon>
        <taxon>Magnoliopsida</taxon>
        <taxon>Liliopsida</taxon>
        <taxon>Asparagales</taxon>
        <taxon>Orchidaceae</taxon>
        <taxon>Vanilloideae</taxon>
        <taxon>Vanilleae</taxon>
        <taxon>Vanilla</taxon>
    </lineage>
</organism>
<dbReference type="InterPro" id="IPR044730">
    <property type="entry name" value="RNase_H-like_dom_plant"/>
</dbReference>
<dbReference type="EMBL" id="JADCNL010000013">
    <property type="protein sequence ID" value="KAG0455625.1"/>
    <property type="molecule type" value="Genomic_DNA"/>
</dbReference>
<accession>A0A835PNE2</accession>
<feature type="domain" description="RNase H type-1" evidence="1">
    <location>
        <begin position="123"/>
        <end position="242"/>
    </location>
</feature>
<dbReference type="PANTHER" id="PTHR47723">
    <property type="entry name" value="OS05G0353850 PROTEIN"/>
    <property type="match status" value="1"/>
</dbReference>
<evidence type="ECO:0000313" key="2">
    <source>
        <dbReference type="EMBL" id="KAG0455625.1"/>
    </source>
</evidence>